<feature type="compositionally biased region" description="Polar residues" evidence="1">
    <location>
        <begin position="24"/>
        <end position="45"/>
    </location>
</feature>
<sequence>ADLIELQIRGRRGSGKKNRCRGKAQSQAQPLLSSHQPIQGNTQSKLKVPGQRRGKIGAANGTINSSAQSSRIKEIAGECDFNFESSMDIDMEQMMERDLTQTQPKPNDGPIVSIAPPQLETASWHNEGNEMNIPHQAHFASQGADGLGFQSLIGQEQEQSEDGPEQDQGQQNLNNLQDNPENESPPGLTQETRRSQANKGSTKSRSKSSRKKKKGH</sequence>
<evidence type="ECO:0000313" key="3">
    <source>
        <dbReference type="Proteomes" id="UP000324800"/>
    </source>
</evidence>
<comment type="caution">
    <text evidence="2">The sequence shown here is derived from an EMBL/GenBank/DDBJ whole genome shotgun (WGS) entry which is preliminary data.</text>
</comment>
<reference evidence="2 3" key="1">
    <citation type="submission" date="2019-03" db="EMBL/GenBank/DDBJ databases">
        <title>Single cell metagenomics reveals metabolic interactions within the superorganism composed of flagellate Streblomastix strix and complex community of Bacteroidetes bacteria on its surface.</title>
        <authorList>
            <person name="Treitli S.C."/>
            <person name="Kolisko M."/>
            <person name="Husnik F."/>
            <person name="Keeling P."/>
            <person name="Hampl V."/>
        </authorList>
    </citation>
    <scope>NUCLEOTIDE SEQUENCE [LARGE SCALE GENOMIC DNA]</scope>
    <source>
        <strain evidence="2">ST1C</strain>
    </source>
</reference>
<organism evidence="2 3">
    <name type="scientific">Streblomastix strix</name>
    <dbReference type="NCBI Taxonomy" id="222440"/>
    <lineage>
        <taxon>Eukaryota</taxon>
        <taxon>Metamonada</taxon>
        <taxon>Preaxostyla</taxon>
        <taxon>Oxymonadida</taxon>
        <taxon>Streblomastigidae</taxon>
        <taxon>Streblomastix</taxon>
    </lineage>
</organism>
<evidence type="ECO:0000256" key="1">
    <source>
        <dbReference type="SAM" id="MobiDB-lite"/>
    </source>
</evidence>
<feature type="compositionally biased region" description="Basic residues" evidence="1">
    <location>
        <begin position="202"/>
        <end position="216"/>
    </location>
</feature>
<dbReference type="AlphaFoldDB" id="A0A5J4VNN6"/>
<dbReference type="EMBL" id="SNRW01005836">
    <property type="protein sequence ID" value="KAA6384267.1"/>
    <property type="molecule type" value="Genomic_DNA"/>
</dbReference>
<name>A0A5J4VNN6_9EUKA</name>
<feature type="non-terminal residue" evidence="2">
    <location>
        <position position="1"/>
    </location>
</feature>
<protein>
    <submittedName>
        <fullName evidence="2">Uncharacterized protein</fullName>
    </submittedName>
</protein>
<accession>A0A5J4VNN6</accession>
<feature type="compositionally biased region" description="Low complexity" evidence="1">
    <location>
        <begin position="166"/>
        <end position="179"/>
    </location>
</feature>
<feature type="compositionally biased region" description="Basic residues" evidence="1">
    <location>
        <begin position="9"/>
        <end position="22"/>
    </location>
</feature>
<feature type="compositionally biased region" description="Polar residues" evidence="1">
    <location>
        <begin position="187"/>
        <end position="198"/>
    </location>
</feature>
<evidence type="ECO:0000313" key="2">
    <source>
        <dbReference type="EMBL" id="KAA6384267.1"/>
    </source>
</evidence>
<proteinExistence type="predicted"/>
<gene>
    <name evidence="2" type="ORF">EZS28_020203</name>
</gene>
<feature type="region of interest" description="Disordered" evidence="1">
    <location>
        <begin position="1"/>
        <end position="65"/>
    </location>
</feature>
<dbReference type="Proteomes" id="UP000324800">
    <property type="component" value="Unassembled WGS sequence"/>
</dbReference>
<feature type="region of interest" description="Disordered" evidence="1">
    <location>
        <begin position="154"/>
        <end position="216"/>
    </location>
</feature>